<comment type="caution">
    <text evidence="1">The sequence shown here is derived from an EMBL/GenBank/DDBJ whole genome shotgun (WGS) entry which is preliminary data.</text>
</comment>
<protein>
    <submittedName>
        <fullName evidence="1">Uncharacterized protein</fullName>
    </submittedName>
</protein>
<feature type="non-terminal residue" evidence="1">
    <location>
        <position position="260"/>
    </location>
</feature>
<evidence type="ECO:0000313" key="2">
    <source>
        <dbReference type="Proteomes" id="UP000188320"/>
    </source>
</evidence>
<reference evidence="2" key="1">
    <citation type="submission" date="2017-01" db="EMBL/GenBank/DDBJ databases">
        <authorList>
            <person name="Wang Y."/>
            <person name="White M."/>
            <person name="Kvist S."/>
            <person name="Moncalvo J.-M."/>
        </authorList>
    </citation>
    <scope>NUCLEOTIDE SEQUENCE [LARGE SCALE GENOMIC DNA]</scope>
    <source>
        <strain evidence="2">COL-18-3</strain>
    </source>
</reference>
<accession>A0A1R1PDU0</accession>
<name>A0A1R1PDU0_ZANCU</name>
<dbReference type="EMBL" id="LSSK01001675">
    <property type="protein sequence ID" value="OMH79089.1"/>
    <property type="molecule type" value="Genomic_DNA"/>
</dbReference>
<evidence type="ECO:0000313" key="1">
    <source>
        <dbReference type="EMBL" id="OMH79089.1"/>
    </source>
</evidence>
<dbReference type="Proteomes" id="UP000188320">
    <property type="component" value="Unassembled WGS sequence"/>
</dbReference>
<keyword evidence="2" id="KW-1185">Reference proteome</keyword>
<sequence length="260" mass="29861">MSEKIKITEKEIAVPYGLKKVKCIEATINRNTSKESKDEGVIYGKHMNQTLYTVNLDKGRSVLIGGRFSSEYVNHPDTIFNKNRAFLRNHHKYTVLTRGMDMSDILYRRYLLYFLSYVDLKESMEAIQPTLERVIRKEVISSGSMYNGNEVVVNNLYETVKNMVRFAIVFRFFGPYAIRDKDLIGSLKKATKSAALGDVSDQEFFSALFTAGYLGNNYIFEYFELESSRRKYLPEYIRNSECSVLHTDGCITWCGGGIKA</sequence>
<proteinExistence type="predicted"/>
<dbReference type="AlphaFoldDB" id="A0A1R1PDU0"/>
<gene>
    <name evidence="1" type="ORF">AX774_g7507</name>
</gene>
<organism evidence="1 2">
    <name type="scientific">Zancudomyces culisetae</name>
    <name type="common">Gut fungus</name>
    <name type="synonym">Smittium culisetae</name>
    <dbReference type="NCBI Taxonomy" id="1213189"/>
    <lineage>
        <taxon>Eukaryota</taxon>
        <taxon>Fungi</taxon>
        <taxon>Fungi incertae sedis</taxon>
        <taxon>Zoopagomycota</taxon>
        <taxon>Kickxellomycotina</taxon>
        <taxon>Harpellomycetes</taxon>
        <taxon>Harpellales</taxon>
        <taxon>Legeriomycetaceae</taxon>
        <taxon>Zancudomyces</taxon>
    </lineage>
</organism>